<evidence type="ECO:0000256" key="5">
    <source>
        <dbReference type="ARBA" id="ARBA00022741"/>
    </source>
</evidence>
<comment type="similarity">
    <text evidence="2">Belongs to the TRAFAC class myosin-kinesin ATPase superfamily. Myosin family.</text>
</comment>
<dbReference type="InterPro" id="IPR035963">
    <property type="entry name" value="FERM_2"/>
</dbReference>
<evidence type="ECO:0000256" key="3">
    <source>
        <dbReference type="ARBA" id="ARBA00022490"/>
    </source>
</evidence>
<feature type="domain" description="FERM" evidence="10">
    <location>
        <begin position="951"/>
        <end position="1253"/>
    </location>
</feature>
<dbReference type="SMART" id="SM00139">
    <property type="entry name" value="MyTH4"/>
    <property type="match status" value="2"/>
</dbReference>
<feature type="compositionally biased region" description="Basic and acidic residues" evidence="9">
    <location>
        <begin position="54"/>
        <end position="69"/>
    </location>
</feature>
<dbReference type="Proteomes" id="UP000678393">
    <property type="component" value="Unassembled WGS sequence"/>
</dbReference>
<dbReference type="CDD" id="cd17092">
    <property type="entry name" value="FERM1_F1_Myosin-VII"/>
    <property type="match status" value="1"/>
</dbReference>
<name>A0A8S3YYJ9_9EUPU</name>
<dbReference type="Gene3D" id="2.30.30.40">
    <property type="entry name" value="SH3 Domains"/>
    <property type="match status" value="1"/>
</dbReference>
<dbReference type="InterPro" id="IPR038185">
    <property type="entry name" value="MyTH4_dom_sf"/>
</dbReference>
<dbReference type="InterPro" id="IPR019749">
    <property type="entry name" value="Band_41_domain"/>
</dbReference>
<evidence type="ECO:0000259" key="10">
    <source>
        <dbReference type="PROSITE" id="PS50057"/>
    </source>
</evidence>
<dbReference type="Pfam" id="PF00784">
    <property type="entry name" value="MyTH4"/>
    <property type="match status" value="2"/>
</dbReference>
<evidence type="ECO:0000256" key="4">
    <source>
        <dbReference type="ARBA" id="ARBA00022737"/>
    </source>
</evidence>
<dbReference type="Pfam" id="PF21998">
    <property type="entry name" value="FERM_C1_MyoVII"/>
    <property type="match status" value="1"/>
</dbReference>
<accession>A0A8S3YYJ9</accession>
<evidence type="ECO:0000313" key="13">
    <source>
        <dbReference type="Proteomes" id="UP000678393"/>
    </source>
</evidence>
<comment type="subcellular location">
    <subcellularLocation>
        <location evidence="1">Cytoplasm</location>
    </subcellularLocation>
</comment>
<keyword evidence="8" id="KW-0009">Actin-binding</keyword>
<dbReference type="Pfam" id="PF02174">
    <property type="entry name" value="IRS"/>
    <property type="match status" value="1"/>
</dbReference>
<dbReference type="PANTHER" id="PTHR22692">
    <property type="entry name" value="MYOSIN VII, XV"/>
    <property type="match status" value="1"/>
</dbReference>
<dbReference type="InterPro" id="IPR011993">
    <property type="entry name" value="PH-like_dom_sf"/>
</dbReference>
<dbReference type="InterPro" id="IPR002404">
    <property type="entry name" value="IRS_PTB"/>
</dbReference>
<dbReference type="SUPFAM" id="SSF50729">
    <property type="entry name" value="PH domain-like"/>
    <property type="match status" value="1"/>
</dbReference>
<feature type="domain" description="MyTH4" evidence="11">
    <location>
        <begin position="775"/>
        <end position="945"/>
    </location>
</feature>
<keyword evidence="6" id="KW-0067">ATP-binding</keyword>
<keyword evidence="3" id="KW-0963">Cytoplasm</keyword>
<dbReference type="InterPro" id="IPR000299">
    <property type="entry name" value="FERM_domain"/>
</dbReference>
<dbReference type="InterPro" id="IPR000857">
    <property type="entry name" value="MyTH4_dom"/>
</dbReference>
<evidence type="ECO:0000256" key="9">
    <source>
        <dbReference type="SAM" id="MobiDB-lite"/>
    </source>
</evidence>
<dbReference type="GO" id="GO:0005856">
    <property type="term" value="C:cytoskeleton"/>
    <property type="evidence" value="ECO:0007669"/>
    <property type="project" value="InterPro"/>
</dbReference>
<evidence type="ECO:0000256" key="7">
    <source>
        <dbReference type="ARBA" id="ARBA00023175"/>
    </source>
</evidence>
<dbReference type="InterPro" id="IPR019748">
    <property type="entry name" value="FERM_central"/>
</dbReference>
<dbReference type="SMART" id="SM00295">
    <property type="entry name" value="B41"/>
    <property type="match status" value="2"/>
</dbReference>
<reference evidence="12" key="1">
    <citation type="submission" date="2021-04" db="EMBL/GenBank/DDBJ databases">
        <authorList>
            <consortium name="Molecular Ecology Group"/>
        </authorList>
    </citation>
    <scope>NUCLEOTIDE SEQUENCE</scope>
</reference>
<dbReference type="SUPFAM" id="SSF47031">
    <property type="entry name" value="Second domain of FERM"/>
    <property type="match status" value="2"/>
</dbReference>
<dbReference type="InterPro" id="IPR051567">
    <property type="entry name" value="Unconventional_Myosin_ATPase"/>
</dbReference>
<keyword evidence="7" id="KW-0505">Motor protein</keyword>
<dbReference type="CDD" id="cd14473">
    <property type="entry name" value="FERM_B-lobe"/>
    <property type="match status" value="2"/>
</dbReference>
<proteinExistence type="inferred from homology"/>
<dbReference type="PROSITE" id="PS51016">
    <property type="entry name" value="MYTH4"/>
    <property type="match status" value="2"/>
</dbReference>
<keyword evidence="13" id="KW-1185">Reference proteome</keyword>
<dbReference type="InterPro" id="IPR029071">
    <property type="entry name" value="Ubiquitin-like_domsf"/>
</dbReference>
<dbReference type="GO" id="GO:0005737">
    <property type="term" value="C:cytoplasm"/>
    <property type="evidence" value="ECO:0007669"/>
    <property type="project" value="UniProtKB-SubCell"/>
</dbReference>
<protein>
    <submittedName>
        <fullName evidence="12">Uncharacterized protein</fullName>
    </submittedName>
</protein>
<organism evidence="12 13">
    <name type="scientific">Candidula unifasciata</name>
    <dbReference type="NCBI Taxonomy" id="100452"/>
    <lineage>
        <taxon>Eukaryota</taxon>
        <taxon>Metazoa</taxon>
        <taxon>Spiralia</taxon>
        <taxon>Lophotrochozoa</taxon>
        <taxon>Mollusca</taxon>
        <taxon>Gastropoda</taxon>
        <taxon>Heterobranchia</taxon>
        <taxon>Euthyneura</taxon>
        <taxon>Panpulmonata</taxon>
        <taxon>Eupulmonata</taxon>
        <taxon>Stylommatophora</taxon>
        <taxon>Helicina</taxon>
        <taxon>Helicoidea</taxon>
        <taxon>Geomitridae</taxon>
        <taxon>Candidula</taxon>
    </lineage>
</organism>
<keyword evidence="4" id="KW-0677">Repeat</keyword>
<feature type="domain" description="MyTH4" evidence="11">
    <location>
        <begin position="136"/>
        <end position="341"/>
    </location>
</feature>
<feature type="domain" description="FERM" evidence="10">
    <location>
        <begin position="346"/>
        <end position="655"/>
    </location>
</feature>
<dbReference type="Gene3D" id="1.20.80.10">
    <property type="match status" value="1"/>
</dbReference>
<evidence type="ECO:0000256" key="2">
    <source>
        <dbReference type="ARBA" id="ARBA00008314"/>
    </source>
</evidence>
<dbReference type="Pfam" id="PF21989">
    <property type="entry name" value="RA_2"/>
    <property type="match status" value="2"/>
</dbReference>
<dbReference type="PANTHER" id="PTHR22692:SF33">
    <property type="entry name" value="MYOSIN"/>
    <property type="match status" value="1"/>
</dbReference>
<evidence type="ECO:0000313" key="12">
    <source>
        <dbReference type="EMBL" id="CAG5121799.1"/>
    </source>
</evidence>
<feature type="region of interest" description="Disordered" evidence="9">
    <location>
        <begin position="41"/>
        <end position="108"/>
    </location>
</feature>
<dbReference type="GO" id="GO:0005524">
    <property type="term" value="F:ATP binding"/>
    <property type="evidence" value="ECO:0007669"/>
    <property type="project" value="UniProtKB-KW"/>
</dbReference>
<evidence type="ECO:0000256" key="8">
    <source>
        <dbReference type="ARBA" id="ARBA00023203"/>
    </source>
</evidence>
<dbReference type="InterPro" id="IPR014352">
    <property type="entry name" value="FERM/acyl-CoA-bd_prot_sf"/>
</dbReference>
<dbReference type="PROSITE" id="PS50057">
    <property type="entry name" value="FERM_3"/>
    <property type="match status" value="2"/>
</dbReference>
<evidence type="ECO:0000259" key="11">
    <source>
        <dbReference type="PROSITE" id="PS51016"/>
    </source>
</evidence>
<dbReference type="Gene3D" id="2.30.29.30">
    <property type="entry name" value="Pleckstrin-homology domain (PH domain)/Phosphotyrosine-binding domain (PTB)"/>
    <property type="match status" value="2"/>
</dbReference>
<dbReference type="SUPFAM" id="SSF54236">
    <property type="entry name" value="Ubiquitin-like"/>
    <property type="match status" value="2"/>
</dbReference>
<dbReference type="Gene3D" id="3.10.20.90">
    <property type="entry name" value="Phosphatidylinositol 3-kinase Catalytic Subunit, Chain A, domain 1"/>
    <property type="match status" value="2"/>
</dbReference>
<dbReference type="AlphaFoldDB" id="A0A8S3YYJ9"/>
<dbReference type="InterPro" id="IPR041793">
    <property type="entry name" value="MyoVII_FERM_C1"/>
</dbReference>
<feature type="compositionally biased region" description="Low complexity" evidence="9">
    <location>
        <begin position="72"/>
        <end position="82"/>
    </location>
</feature>
<gene>
    <name evidence="12" type="ORF">CUNI_LOCUS7357</name>
</gene>
<comment type="caution">
    <text evidence="12">The sequence shown here is derived from an EMBL/GenBank/DDBJ whole genome shotgun (WGS) entry which is preliminary data.</text>
</comment>
<dbReference type="Gene3D" id="1.25.40.530">
    <property type="entry name" value="MyTH4 domain"/>
    <property type="match status" value="2"/>
</dbReference>
<dbReference type="GO" id="GO:0003779">
    <property type="term" value="F:actin binding"/>
    <property type="evidence" value="ECO:0007669"/>
    <property type="project" value="UniProtKB-KW"/>
</dbReference>
<keyword evidence="5" id="KW-0547">Nucleotide-binding</keyword>
<sequence>MSQQSGGLPEISVITFTQNAASAFGDDIADDSYSVSELSHYTEDKAKHRSKSISHHETFGRSTLRKLERQMSIQQESQSSQEADTEVKERKSSSGSPDQIDEVAGRAAESDVSDMNITSFVKFGQTKFQMKILPSYSCSALPQPLLPKPDRADYLASLASWVTILRIMGDLPGVDMGDTLVIAGTHVPVTSKVRSAFKAKYTKKDIDDAHKKYSDLFKDPTGTDAESLPFLSAATDSMLDKVQLVCAMGIYKPVLRDELYCQLCKQLTNNPSRNSIMRGWVLLNLFAGSFSPSENFAHILVNFLRDSPSELSEKVDKLLRRTFSVGTRAYPLSWLEFQAAKNGKPLLIPVTFMSGHRMLFEVDSAMTVAEVIRNVGERVGLKETSGYSIYISLHTKISCLGHGQHRIMDAISECEQQTKQMGMRESSTVWRIYFRREYFSPWYIPGEDVADTDLVYQQVRRGITMGEYRPEKEETLLNLTAKFYYIEYPDDLGYYNMTRFIDSFIPASKLSKRPNDYFQVNLKLGTEKPPIHTIKTEIVKFAKDTFYILFSRYYDVAKVMGPNLNITEVVVGVNNQGIYVVDNTDTLRLQVEFSEIVDITKTKHHLTLGIANMDDFVFSTNHSDDFYHTVSTNIDELKKRSTVAIAKEDFTHLDSAADVTVLKGDLLELSQCLADLGDNDMVTALCTRTKKPCDIPVKLLYTIATVDKPSDALIERLTIQICKNAVGFISSDKTQQYSLQGYAKTRFRLNSESVMTKIFTKASMKRKDVDNLWSWSKDTLKKPLLKRTYNRDDVKKLALHAFSYILLLKNHHHVFIICLNICLPIQKYMSSHVLNDDSANYSLCTQWILSPAQRNKYLREEIYCQIVKQLTNNPDKTSADRGWCLLTMLSSLTPPSSELIDHILLFVKGSSHPMASHCETNIKMKRRRGGDRLYPSHQLEHEMVSKQQQSVKIQVFLPDKTTQVLDVTSHTRIFDLKKEIASRLSLKSFHEYSLFLTSKDKVHCLSDRSFYFDCLAHAEIYWFKESKRNDSSSKALASSTGVLVMLKKIWVNGQPCADPVADRIFHFPQEMANYLRGYHQIPDTLVMKLASLVYIALYAGGEIPVNQLSDVIPKIMPTGYLNGKKISEIETIHQEDKVMTSQDAKTVFIRELSRLATYGAVFCEVKQSQVKTLPTNCLMAINYSGVHIIDAKTKEIVKTYKFESIPNWAYDDRSFTLIVVESGKSTKLLMETTVGHNMDDLLMSYVAWIMNVQMQKKSGYQGGTAGESVC</sequence>
<evidence type="ECO:0000256" key="1">
    <source>
        <dbReference type="ARBA" id="ARBA00004496"/>
    </source>
</evidence>
<dbReference type="OrthoDB" id="6108017at2759"/>
<dbReference type="EMBL" id="CAJHNH020001165">
    <property type="protein sequence ID" value="CAG5121799.1"/>
    <property type="molecule type" value="Genomic_DNA"/>
</dbReference>
<evidence type="ECO:0000256" key="6">
    <source>
        <dbReference type="ARBA" id="ARBA00022840"/>
    </source>
</evidence>